<dbReference type="SUPFAM" id="SSF52172">
    <property type="entry name" value="CheY-like"/>
    <property type="match status" value="1"/>
</dbReference>
<proteinExistence type="predicted"/>
<dbReference type="InterPro" id="IPR041522">
    <property type="entry name" value="CdaR_GGDEF"/>
</dbReference>
<keyword evidence="4" id="KW-0902">Two-component regulatory system</keyword>
<dbReference type="GO" id="GO:0003700">
    <property type="term" value="F:DNA-binding transcription factor activity"/>
    <property type="evidence" value="ECO:0007669"/>
    <property type="project" value="InterPro"/>
</dbReference>
<dbReference type="PROSITE" id="PS50110">
    <property type="entry name" value="RESPONSE_REGULATORY"/>
    <property type="match status" value="1"/>
</dbReference>
<reference evidence="12 13" key="1">
    <citation type="submission" date="2020-08" db="EMBL/GenBank/DDBJ databases">
        <title>Cohnella phylogeny.</title>
        <authorList>
            <person name="Dunlap C."/>
        </authorList>
    </citation>
    <scope>NUCLEOTIDE SEQUENCE [LARGE SCALE GENOMIC DNA]</scope>
    <source>
        <strain evidence="12 13">DSM 25239</strain>
    </source>
</reference>
<feature type="coiled-coil region" evidence="9">
    <location>
        <begin position="109"/>
        <end position="143"/>
    </location>
</feature>
<evidence type="ECO:0000256" key="4">
    <source>
        <dbReference type="ARBA" id="ARBA00023012"/>
    </source>
</evidence>
<evidence type="ECO:0000256" key="5">
    <source>
        <dbReference type="ARBA" id="ARBA00023015"/>
    </source>
</evidence>
<dbReference type="SMART" id="SM00342">
    <property type="entry name" value="HTH_ARAC"/>
    <property type="match status" value="1"/>
</dbReference>
<keyword evidence="9" id="KW-0175">Coiled coil</keyword>
<dbReference type="Pfam" id="PF12833">
    <property type="entry name" value="HTH_18"/>
    <property type="match status" value="1"/>
</dbReference>
<comment type="caution">
    <text evidence="12">The sequence shown here is derived from an EMBL/GenBank/DDBJ whole genome shotgun (WGS) entry which is preliminary data.</text>
</comment>
<feature type="domain" description="Response regulatory" evidence="11">
    <location>
        <begin position="3"/>
        <end position="120"/>
    </location>
</feature>
<dbReference type="SUPFAM" id="SSF46689">
    <property type="entry name" value="Homeodomain-like"/>
    <property type="match status" value="2"/>
</dbReference>
<dbReference type="CDD" id="cd17536">
    <property type="entry name" value="REC_YesN-like"/>
    <property type="match status" value="1"/>
</dbReference>
<comment type="subcellular location">
    <subcellularLocation>
        <location evidence="1">Cytoplasm</location>
    </subcellularLocation>
</comment>
<dbReference type="PANTHER" id="PTHR42713">
    <property type="entry name" value="HISTIDINE KINASE-RELATED"/>
    <property type="match status" value="1"/>
</dbReference>
<keyword evidence="6" id="KW-0238">DNA-binding</keyword>
<evidence type="ECO:0000259" key="10">
    <source>
        <dbReference type="PROSITE" id="PS01124"/>
    </source>
</evidence>
<accession>A0A841TVA5</accession>
<dbReference type="PRINTS" id="PR00032">
    <property type="entry name" value="HTHARAC"/>
</dbReference>
<dbReference type="InterPro" id="IPR051552">
    <property type="entry name" value="HptR"/>
</dbReference>
<dbReference type="GO" id="GO:0005737">
    <property type="term" value="C:cytoplasm"/>
    <property type="evidence" value="ECO:0007669"/>
    <property type="project" value="UniProtKB-SubCell"/>
</dbReference>
<evidence type="ECO:0000256" key="1">
    <source>
        <dbReference type="ARBA" id="ARBA00004496"/>
    </source>
</evidence>
<dbReference type="PROSITE" id="PS01124">
    <property type="entry name" value="HTH_ARAC_FAMILY_2"/>
    <property type="match status" value="1"/>
</dbReference>
<dbReference type="InterPro" id="IPR001789">
    <property type="entry name" value="Sig_transdc_resp-reg_receiver"/>
</dbReference>
<dbReference type="GO" id="GO:0000160">
    <property type="term" value="P:phosphorelay signal transduction system"/>
    <property type="evidence" value="ECO:0007669"/>
    <property type="project" value="UniProtKB-KW"/>
</dbReference>
<evidence type="ECO:0000256" key="6">
    <source>
        <dbReference type="ARBA" id="ARBA00023125"/>
    </source>
</evidence>
<dbReference type="SMART" id="SM00448">
    <property type="entry name" value="REC"/>
    <property type="match status" value="1"/>
</dbReference>
<organism evidence="12 13">
    <name type="scientific">Cohnella xylanilytica</name>
    <dbReference type="NCBI Taxonomy" id="557555"/>
    <lineage>
        <taxon>Bacteria</taxon>
        <taxon>Bacillati</taxon>
        <taxon>Bacillota</taxon>
        <taxon>Bacilli</taxon>
        <taxon>Bacillales</taxon>
        <taxon>Paenibacillaceae</taxon>
        <taxon>Cohnella</taxon>
    </lineage>
</organism>
<evidence type="ECO:0000256" key="7">
    <source>
        <dbReference type="ARBA" id="ARBA00023163"/>
    </source>
</evidence>
<dbReference type="AlphaFoldDB" id="A0A841TVA5"/>
<keyword evidence="5" id="KW-0805">Transcription regulation</keyword>
<protein>
    <submittedName>
        <fullName evidence="12">Response regulator</fullName>
    </submittedName>
</protein>
<dbReference type="Proteomes" id="UP000553776">
    <property type="component" value="Unassembled WGS sequence"/>
</dbReference>
<feature type="modified residue" description="4-aspartylphosphate" evidence="8">
    <location>
        <position position="55"/>
    </location>
</feature>
<evidence type="ECO:0000313" key="13">
    <source>
        <dbReference type="Proteomes" id="UP000553776"/>
    </source>
</evidence>
<evidence type="ECO:0000256" key="8">
    <source>
        <dbReference type="PROSITE-ProRule" id="PRU00169"/>
    </source>
</evidence>
<name>A0A841TVA5_9BACL</name>
<gene>
    <name evidence="12" type="ORF">H7B90_13635</name>
</gene>
<evidence type="ECO:0000256" key="9">
    <source>
        <dbReference type="SAM" id="Coils"/>
    </source>
</evidence>
<dbReference type="EMBL" id="JACJVR010000052">
    <property type="protein sequence ID" value="MBB6692447.1"/>
    <property type="molecule type" value="Genomic_DNA"/>
</dbReference>
<keyword evidence="3 8" id="KW-0597">Phosphoprotein</keyword>
<dbReference type="Gene3D" id="3.40.50.2300">
    <property type="match status" value="1"/>
</dbReference>
<evidence type="ECO:0000256" key="3">
    <source>
        <dbReference type="ARBA" id="ARBA00022553"/>
    </source>
</evidence>
<evidence type="ECO:0000256" key="2">
    <source>
        <dbReference type="ARBA" id="ARBA00022490"/>
    </source>
</evidence>
<evidence type="ECO:0000259" key="11">
    <source>
        <dbReference type="PROSITE" id="PS50110"/>
    </source>
</evidence>
<keyword evidence="13" id="KW-1185">Reference proteome</keyword>
<sequence>MYKLYLIDDEDEVREGILAKTDWASLGFELAGAFANGRDALEAAEAEPPDLIITDICMPFMDGLELTKRIGERHRDVKTVILTGYEDFEYAKRAISLKVHEYLLKPINFHEFAELLGRLRRELDEERERREDLARIRLQLNESLPLLREKFLERLVTSSVGEEEIGRKFRLFGIGLDGPAYVALVMDIDELPPEAAGDREWGRELLRFGAANIAQEIFEKERGGLVFGTKDERTAILFSDEAAACSVAAQTLAMQAARSIEKYLKTRVSFGIGRVKDRLPELASSYMEAITALDYRFLLGRNRVIAIDDVQRGSGRNRLCYADWEKKLLSALKAGNEEAYAARMAEWIERLKSESPSADKGYASIQRFLVSVMNLVEETGYGEAAFEAGRPFARAPSIKTLDEMKLWLTEWGIGVMREMESLRRTDAHAQAKLAADFIRERYADPNLSLQEAAQVACMSVNYFSAVFKQYAGETFIEHLTRLRIEKARELLASTALKSYEIAERVGYEDPQYFSVIFKRNVGLTPKEYRAAAKEGKLA</sequence>
<dbReference type="Pfam" id="PF17853">
    <property type="entry name" value="GGDEF_2"/>
    <property type="match status" value="1"/>
</dbReference>
<dbReference type="InterPro" id="IPR018060">
    <property type="entry name" value="HTH_AraC"/>
</dbReference>
<feature type="domain" description="HTH araC/xylS-type" evidence="10">
    <location>
        <begin position="432"/>
        <end position="531"/>
    </location>
</feature>
<dbReference type="GO" id="GO:0043565">
    <property type="term" value="F:sequence-specific DNA binding"/>
    <property type="evidence" value="ECO:0007669"/>
    <property type="project" value="InterPro"/>
</dbReference>
<dbReference type="Pfam" id="PF00072">
    <property type="entry name" value="Response_reg"/>
    <property type="match status" value="1"/>
</dbReference>
<keyword evidence="2" id="KW-0963">Cytoplasm</keyword>
<dbReference type="RefSeq" id="WP_185136430.1">
    <property type="nucleotide sequence ID" value="NZ_JACJVR010000052.1"/>
</dbReference>
<keyword evidence="7" id="KW-0804">Transcription</keyword>
<evidence type="ECO:0000313" key="12">
    <source>
        <dbReference type="EMBL" id="MBB6692447.1"/>
    </source>
</evidence>
<dbReference type="InterPro" id="IPR009057">
    <property type="entry name" value="Homeodomain-like_sf"/>
</dbReference>
<dbReference type="InterPro" id="IPR011006">
    <property type="entry name" value="CheY-like_superfamily"/>
</dbReference>
<dbReference type="InterPro" id="IPR020449">
    <property type="entry name" value="Tscrpt_reg_AraC-type_HTH"/>
</dbReference>
<dbReference type="Gene3D" id="1.10.10.60">
    <property type="entry name" value="Homeodomain-like"/>
    <property type="match status" value="2"/>
</dbReference>
<dbReference type="PANTHER" id="PTHR42713:SF3">
    <property type="entry name" value="TRANSCRIPTIONAL REGULATORY PROTEIN HPTR"/>
    <property type="match status" value="1"/>
</dbReference>